<gene>
    <name evidence="3" type="ORF">BKA67DRAFT_685730</name>
</gene>
<dbReference type="AlphaFoldDB" id="A0A9P9A3Q4"/>
<dbReference type="GO" id="GO:0016787">
    <property type="term" value="F:hydrolase activity"/>
    <property type="evidence" value="ECO:0007669"/>
    <property type="project" value="UniProtKB-KW"/>
</dbReference>
<comment type="caution">
    <text evidence="3">The sequence shown here is derived from an EMBL/GenBank/DDBJ whole genome shotgun (WGS) entry which is preliminary data.</text>
</comment>
<proteinExistence type="predicted"/>
<dbReference type="EMBL" id="JAGPXC010000001">
    <property type="protein sequence ID" value="KAH6659149.1"/>
    <property type="molecule type" value="Genomic_DNA"/>
</dbReference>
<keyword evidence="4" id="KW-1185">Reference proteome</keyword>
<dbReference type="RefSeq" id="XP_045963280.1">
    <property type="nucleotide sequence ID" value="XM_046109009.1"/>
</dbReference>
<dbReference type="InterPro" id="IPR013094">
    <property type="entry name" value="AB_hydrolase_3"/>
</dbReference>
<evidence type="ECO:0000256" key="1">
    <source>
        <dbReference type="ARBA" id="ARBA00022801"/>
    </source>
</evidence>
<dbReference type="InterPro" id="IPR050300">
    <property type="entry name" value="GDXG_lipolytic_enzyme"/>
</dbReference>
<sequence length="346" mass="38007">MTGNPEWMKLAEVDPDLDKFLKAAAASPKPGPPPGLETDYAAQRAFLHKTKKAVNARAFPTSTGLIIEDSLISARDGYQIPIRTYKPVNPPKTGSPLIVIFHGGGFTLGDLETEEGSCRNFCQQLGCTVVNVDYRLAPENPFPTPLYDAYDSVKWAASNASKLGANPDAGFLLGAVSAGANLALVSATLARDEKLSPPLTGLWLSIPIVMSMKFPPAHLVAELQSFEQCKEAPVLNAKTWKVLIDAYKPDERSRLFNLYSETDPVSRAGLPPVYFQVCGWDPLRDEALCFERELREEHGTKTKLKLYPGMPHGFWSFFPQLGKTPQWVAETVSGIQWLLDVGKQES</sequence>
<dbReference type="Pfam" id="PF07859">
    <property type="entry name" value="Abhydrolase_3"/>
    <property type="match status" value="1"/>
</dbReference>
<dbReference type="GeneID" id="70137900"/>
<dbReference type="Gene3D" id="3.40.50.1820">
    <property type="entry name" value="alpha/beta hydrolase"/>
    <property type="match status" value="1"/>
</dbReference>
<dbReference type="PANTHER" id="PTHR48081">
    <property type="entry name" value="AB HYDROLASE SUPERFAMILY PROTEIN C4A8.06C"/>
    <property type="match status" value="1"/>
</dbReference>
<accession>A0A9P9A3Q4</accession>
<protein>
    <submittedName>
        <fullName evidence="3">Alpha/Beta hydrolase protein</fullName>
    </submittedName>
</protein>
<name>A0A9P9A3Q4_9PEZI</name>
<feature type="domain" description="Alpha/beta hydrolase fold-3" evidence="2">
    <location>
        <begin position="98"/>
        <end position="315"/>
    </location>
</feature>
<evidence type="ECO:0000313" key="3">
    <source>
        <dbReference type="EMBL" id="KAH6659149.1"/>
    </source>
</evidence>
<organism evidence="3 4">
    <name type="scientific">Truncatella angustata</name>
    <dbReference type="NCBI Taxonomy" id="152316"/>
    <lineage>
        <taxon>Eukaryota</taxon>
        <taxon>Fungi</taxon>
        <taxon>Dikarya</taxon>
        <taxon>Ascomycota</taxon>
        <taxon>Pezizomycotina</taxon>
        <taxon>Sordariomycetes</taxon>
        <taxon>Xylariomycetidae</taxon>
        <taxon>Amphisphaeriales</taxon>
        <taxon>Sporocadaceae</taxon>
        <taxon>Truncatella</taxon>
    </lineage>
</organism>
<reference evidence="3" key="1">
    <citation type="journal article" date="2021" name="Nat. Commun.">
        <title>Genetic determinants of endophytism in the Arabidopsis root mycobiome.</title>
        <authorList>
            <person name="Mesny F."/>
            <person name="Miyauchi S."/>
            <person name="Thiergart T."/>
            <person name="Pickel B."/>
            <person name="Atanasova L."/>
            <person name="Karlsson M."/>
            <person name="Huettel B."/>
            <person name="Barry K.W."/>
            <person name="Haridas S."/>
            <person name="Chen C."/>
            <person name="Bauer D."/>
            <person name="Andreopoulos W."/>
            <person name="Pangilinan J."/>
            <person name="LaButti K."/>
            <person name="Riley R."/>
            <person name="Lipzen A."/>
            <person name="Clum A."/>
            <person name="Drula E."/>
            <person name="Henrissat B."/>
            <person name="Kohler A."/>
            <person name="Grigoriev I.V."/>
            <person name="Martin F.M."/>
            <person name="Hacquard S."/>
        </authorList>
    </citation>
    <scope>NUCLEOTIDE SEQUENCE</scope>
    <source>
        <strain evidence="3">MPI-SDFR-AT-0073</strain>
    </source>
</reference>
<dbReference type="SUPFAM" id="SSF53474">
    <property type="entry name" value="alpha/beta-Hydrolases"/>
    <property type="match status" value="1"/>
</dbReference>
<evidence type="ECO:0000259" key="2">
    <source>
        <dbReference type="Pfam" id="PF07859"/>
    </source>
</evidence>
<dbReference type="InterPro" id="IPR029058">
    <property type="entry name" value="AB_hydrolase_fold"/>
</dbReference>
<dbReference type="PANTHER" id="PTHR48081:SF8">
    <property type="entry name" value="ALPHA_BETA HYDROLASE FOLD-3 DOMAIN-CONTAINING PROTEIN-RELATED"/>
    <property type="match status" value="1"/>
</dbReference>
<dbReference type="Proteomes" id="UP000758603">
    <property type="component" value="Unassembled WGS sequence"/>
</dbReference>
<dbReference type="OrthoDB" id="408631at2759"/>
<keyword evidence="1 3" id="KW-0378">Hydrolase</keyword>
<evidence type="ECO:0000313" key="4">
    <source>
        <dbReference type="Proteomes" id="UP000758603"/>
    </source>
</evidence>